<dbReference type="GO" id="GO:0032259">
    <property type="term" value="P:methylation"/>
    <property type="evidence" value="ECO:0007669"/>
    <property type="project" value="UniProtKB-KW"/>
</dbReference>
<keyword evidence="1" id="KW-0489">Methyltransferase</keyword>
<evidence type="ECO:0000313" key="2">
    <source>
        <dbReference type="Proteomes" id="UP000288052"/>
    </source>
</evidence>
<dbReference type="AlphaFoldDB" id="A0A430FAK8"/>
<gene>
    <name evidence="1" type="ORF">D2E22_0335</name>
</gene>
<name>A0A430FAK8_9BIFI</name>
<keyword evidence="2" id="KW-1185">Reference proteome</keyword>
<proteinExistence type="predicted"/>
<comment type="caution">
    <text evidence="1">The sequence shown here is derived from an EMBL/GenBank/DDBJ whole genome shotgun (WGS) entry which is preliminary data.</text>
</comment>
<dbReference type="GO" id="GO:0008168">
    <property type="term" value="F:methyltransferase activity"/>
    <property type="evidence" value="ECO:0007669"/>
    <property type="project" value="UniProtKB-KW"/>
</dbReference>
<protein>
    <submittedName>
        <fullName evidence="1">DNA-cytosine methyltransferase</fullName>
    </submittedName>
</protein>
<dbReference type="Proteomes" id="UP000288052">
    <property type="component" value="Unassembled WGS sequence"/>
</dbReference>
<organism evidence="1 2">
    <name type="scientific">Bifidobacterium castoris</name>
    <dbReference type="NCBI Taxonomy" id="2306972"/>
    <lineage>
        <taxon>Bacteria</taxon>
        <taxon>Bacillati</taxon>
        <taxon>Actinomycetota</taxon>
        <taxon>Actinomycetes</taxon>
        <taxon>Bifidobacteriales</taxon>
        <taxon>Bifidobacteriaceae</taxon>
        <taxon>Bifidobacterium</taxon>
    </lineage>
</organism>
<evidence type="ECO:0000313" key="1">
    <source>
        <dbReference type="EMBL" id="RSX49874.1"/>
    </source>
</evidence>
<dbReference type="PROSITE" id="PS00092">
    <property type="entry name" value="N6_MTASE"/>
    <property type="match status" value="1"/>
</dbReference>
<dbReference type="InterPro" id="IPR025247">
    <property type="entry name" value="EcoRI-like_methylase"/>
</dbReference>
<keyword evidence="1" id="KW-0808">Transferase</keyword>
<dbReference type="InterPro" id="IPR002052">
    <property type="entry name" value="DNA_methylase_N6_adenine_CS"/>
</dbReference>
<dbReference type="Pfam" id="PF13651">
    <property type="entry name" value="EcoRI_methylase"/>
    <property type="match status" value="1"/>
</dbReference>
<dbReference type="EMBL" id="QXGI01000001">
    <property type="protein sequence ID" value="RSX49874.1"/>
    <property type="molecule type" value="Genomic_DNA"/>
</dbReference>
<accession>A0A430FAK8</accession>
<sequence>MGNMSLNRAARGDSSDEWYTTPATAAVELERHRDALRGRAVHCNADGPDSAFARWLSANAADLRLRRLTLTRWREGAGSLLDPDGCGDRWDWAGDGWEHARLRGDGSYRSRECMRVTAGCDIVVTNPPFSLLSDYVPRMLRAGADLLVIGTLSCAKYARILPYVLDGTLRFGYMCSRMRFRVGDGERVLGNARWLTTLPVRRAPLRPHGDPALLEPLDGRPGVLHVPRLDMLADVPGVYAVPLTFLDVWPLDGWRLRGVFADGPDRHHLGRACVHGRNLFARLCVQRL</sequence>
<reference evidence="1 2" key="1">
    <citation type="submission" date="2018-09" db="EMBL/GenBank/DDBJ databases">
        <title>Characterization of the phylogenetic diversity of five novel species belonging to the genus Bifidobacterium.</title>
        <authorList>
            <person name="Lugli G.A."/>
            <person name="Duranti S."/>
            <person name="Milani C."/>
        </authorList>
    </citation>
    <scope>NUCLEOTIDE SEQUENCE [LARGE SCALE GENOMIC DNA]</scope>
    <source>
        <strain evidence="1 2">2020B</strain>
    </source>
</reference>
<dbReference type="GO" id="GO:0003676">
    <property type="term" value="F:nucleic acid binding"/>
    <property type="evidence" value="ECO:0007669"/>
    <property type="project" value="InterPro"/>
</dbReference>